<dbReference type="Proteomes" id="UP000028123">
    <property type="component" value="Unassembled WGS sequence"/>
</dbReference>
<evidence type="ECO:0000259" key="12">
    <source>
        <dbReference type="PROSITE" id="PS51900"/>
    </source>
</evidence>
<evidence type="ECO:0000259" key="11">
    <source>
        <dbReference type="PROSITE" id="PS51898"/>
    </source>
</evidence>
<dbReference type="PROSITE" id="PS51900">
    <property type="entry name" value="CB"/>
    <property type="match status" value="1"/>
</dbReference>
<keyword evidence="14" id="KW-1185">Reference proteome</keyword>
<feature type="compositionally biased region" description="Polar residues" evidence="10">
    <location>
        <begin position="9"/>
        <end position="20"/>
    </location>
</feature>
<dbReference type="InterPro" id="IPR044068">
    <property type="entry name" value="CB"/>
</dbReference>
<feature type="domain" description="Core-binding (CB)" evidence="12">
    <location>
        <begin position="208"/>
        <end position="306"/>
    </location>
</feature>
<dbReference type="GO" id="GO:0006310">
    <property type="term" value="P:DNA recombination"/>
    <property type="evidence" value="ECO:0007669"/>
    <property type="project" value="UniProtKB-KW"/>
</dbReference>
<dbReference type="PANTHER" id="PTHR30349:SF77">
    <property type="entry name" value="TYROSINE RECOMBINASE XERC"/>
    <property type="match status" value="1"/>
</dbReference>
<dbReference type="EMBL" id="JNVM01000047">
    <property type="protein sequence ID" value="KEQ22000.1"/>
    <property type="molecule type" value="Genomic_DNA"/>
</dbReference>
<dbReference type="GO" id="GO:0007059">
    <property type="term" value="P:chromosome segregation"/>
    <property type="evidence" value="ECO:0007669"/>
    <property type="project" value="UniProtKB-KW"/>
</dbReference>
<dbReference type="SUPFAM" id="SSF56349">
    <property type="entry name" value="DNA breaking-rejoining enzymes"/>
    <property type="match status" value="1"/>
</dbReference>
<evidence type="ECO:0000256" key="5">
    <source>
        <dbReference type="ARBA" id="ARBA00022908"/>
    </source>
</evidence>
<dbReference type="GO" id="GO:0051301">
    <property type="term" value="P:cell division"/>
    <property type="evidence" value="ECO:0007669"/>
    <property type="project" value="UniProtKB-KW"/>
</dbReference>
<dbReference type="Gene3D" id="1.10.150.130">
    <property type="match status" value="1"/>
</dbReference>
<keyword evidence="3" id="KW-0132">Cell division</keyword>
<dbReference type="GO" id="GO:0003677">
    <property type="term" value="F:DNA binding"/>
    <property type="evidence" value="ECO:0007669"/>
    <property type="project" value="UniProtKB-UniRule"/>
</dbReference>
<evidence type="ECO:0000256" key="8">
    <source>
        <dbReference type="ARBA" id="ARBA00023306"/>
    </source>
</evidence>
<keyword evidence="2" id="KW-0963">Cytoplasm</keyword>
<dbReference type="PROSITE" id="PS51898">
    <property type="entry name" value="TYR_RECOMBINASE"/>
    <property type="match status" value="1"/>
</dbReference>
<evidence type="ECO:0000256" key="10">
    <source>
        <dbReference type="SAM" id="MobiDB-lite"/>
    </source>
</evidence>
<keyword evidence="8" id="KW-0131">Cell cycle</keyword>
<name>A0A081NU77_9BACL</name>
<dbReference type="InterPro" id="IPR011010">
    <property type="entry name" value="DNA_brk_join_enz"/>
</dbReference>
<proteinExistence type="predicted"/>
<evidence type="ECO:0000313" key="14">
    <source>
        <dbReference type="Proteomes" id="UP000028123"/>
    </source>
</evidence>
<organism evidence="13 14">
    <name type="scientific">Paenibacillus tyrfis</name>
    <dbReference type="NCBI Taxonomy" id="1501230"/>
    <lineage>
        <taxon>Bacteria</taxon>
        <taxon>Bacillati</taxon>
        <taxon>Bacillota</taxon>
        <taxon>Bacilli</taxon>
        <taxon>Bacillales</taxon>
        <taxon>Paenibacillaceae</taxon>
        <taxon>Paenibacillus</taxon>
    </lineage>
</organism>
<evidence type="ECO:0008006" key="15">
    <source>
        <dbReference type="Google" id="ProtNLM"/>
    </source>
</evidence>
<comment type="subcellular location">
    <subcellularLocation>
        <location evidence="1">Cytoplasm</location>
    </subcellularLocation>
</comment>
<feature type="domain" description="Tyr recombinase" evidence="11">
    <location>
        <begin position="327"/>
        <end position="502"/>
    </location>
</feature>
<reference evidence="13 14" key="1">
    <citation type="submission" date="2014-06" db="EMBL/GenBank/DDBJ databases">
        <title>Draft genome sequence of Paenibacillus sp. MSt1.</title>
        <authorList>
            <person name="Aw Y.K."/>
            <person name="Ong K.S."/>
            <person name="Gan H.M."/>
            <person name="Lee S.M."/>
        </authorList>
    </citation>
    <scope>NUCLEOTIDE SEQUENCE [LARGE SCALE GENOMIC DNA]</scope>
    <source>
        <strain evidence="13 14">MSt1</strain>
    </source>
</reference>
<gene>
    <name evidence="13" type="ORF">ET33_28445</name>
</gene>
<sequence>MDHFEKTKSSNQNPHQINDLESTKKQESFRQNASFAEKILLNEGMFTRRGDDHDIRKITRARIENMLYANSLQQLETPVNIYLGRQGINQWIWENKVILEIPTEILKKYLLRKMTKDAFIFYKEYIMVHELAQKIGVYLKIPASQIMDEQLLSDEVLTYLSTSLATTGMQQKLIAFVVQHANQYLKTPLHNTEKYSLLFSPLKNRKGKPVHPKIEMYMKQLTKEGKSGHTLARVTTHINSMLFWLVNNMKDFAACKTHTVPILSIKEMHLQEFRSYLLKKQRKGEYSSITISECIYAIKSFFLFLQKTYGFPDPAKKIKSIKASRYRFRNLPTKEQITAFFNVIETYSENPLLERIAFQFMLTLGLRSMEVSQISLNDINMEIRTISIHSKGGKHHELPLAGKLYRDLEMIKSIPSTSKYLFGDDPKKMIRELQENYKLYSQIAGWTFPGGLHLFRHCFVTNLAGQNPPPQVLQALSRVIKMDTVSLYTHLNQKSNWLSQELNKLDYSYQGGK</sequence>
<evidence type="ECO:0000256" key="7">
    <source>
        <dbReference type="ARBA" id="ARBA00023172"/>
    </source>
</evidence>
<dbReference type="GO" id="GO:0015074">
    <property type="term" value="P:DNA integration"/>
    <property type="evidence" value="ECO:0007669"/>
    <property type="project" value="UniProtKB-KW"/>
</dbReference>
<evidence type="ECO:0000256" key="9">
    <source>
        <dbReference type="PROSITE-ProRule" id="PRU01248"/>
    </source>
</evidence>
<dbReference type="OrthoDB" id="2759316at2"/>
<evidence type="ECO:0000313" key="13">
    <source>
        <dbReference type="EMBL" id="KEQ22000.1"/>
    </source>
</evidence>
<dbReference type="PANTHER" id="PTHR30349">
    <property type="entry name" value="PHAGE INTEGRASE-RELATED"/>
    <property type="match status" value="1"/>
</dbReference>
<dbReference type="eggNOG" id="COG4973">
    <property type="taxonomic scope" value="Bacteria"/>
</dbReference>
<accession>A0A081NU77</accession>
<dbReference type="InterPro" id="IPR050090">
    <property type="entry name" value="Tyrosine_recombinase_XerCD"/>
</dbReference>
<dbReference type="RefSeq" id="WP_036692715.1">
    <property type="nucleotide sequence ID" value="NZ_JNVM01000047.1"/>
</dbReference>
<dbReference type="InterPro" id="IPR002104">
    <property type="entry name" value="Integrase_catalytic"/>
</dbReference>
<keyword evidence="6 9" id="KW-0238">DNA-binding</keyword>
<feature type="region of interest" description="Disordered" evidence="10">
    <location>
        <begin position="1"/>
        <end position="29"/>
    </location>
</feature>
<keyword evidence="7" id="KW-0233">DNA recombination</keyword>
<evidence type="ECO:0000256" key="1">
    <source>
        <dbReference type="ARBA" id="ARBA00004496"/>
    </source>
</evidence>
<dbReference type="GO" id="GO:0005737">
    <property type="term" value="C:cytoplasm"/>
    <property type="evidence" value="ECO:0007669"/>
    <property type="project" value="UniProtKB-SubCell"/>
</dbReference>
<protein>
    <recommendedName>
        <fullName evidence="15">Tyr recombinase domain-containing protein</fullName>
    </recommendedName>
</protein>
<dbReference type="Pfam" id="PF00589">
    <property type="entry name" value="Phage_integrase"/>
    <property type="match status" value="1"/>
</dbReference>
<comment type="caution">
    <text evidence="13">The sequence shown here is derived from an EMBL/GenBank/DDBJ whole genome shotgun (WGS) entry which is preliminary data.</text>
</comment>
<evidence type="ECO:0000256" key="2">
    <source>
        <dbReference type="ARBA" id="ARBA00022490"/>
    </source>
</evidence>
<dbReference type="InterPro" id="IPR010998">
    <property type="entry name" value="Integrase_recombinase_N"/>
</dbReference>
<keyword evidence="5" id="KW-0229">DNA integration</keyword>
<dbReference type="AlphaFoldDB" id="A0A081NU77"/>
<dbReference type="Gene3D" id="1.10.443.10">
    <property type="entry name" value="Intergrase catalytic core"/>
    <property type="match status" value="1"/>
</dbReference>
<evidence type="ECO:0000256" key="4">
    <source>
        <dbReference type="ARBA" id="ARBA00022829"/>
    </source>
</evidence>
<evidence type="ECO:0000256" key="3">
    <source>
        <dbReference type="ARBA" id="ARBA00022618"/>
    </source>
</evidence>
<dbReference type="CDD" id="cd00397">
    <property type="entry name" value="DNA_BRE_C"/>
    <property type="match status" value="1"/>
</dbReference>
<keyword evidence="4" id="KW-0159">Chromosome partition</keyword>
<evidence type="ECO:0000256" key="6">
    <source>
        <dbReference type="ARBA" id="ARBA00023125"/>
    </source>
</evidence>
<dbReference type="InterPro" id="IPR013762">
    <property type="entry name" value="Integrase-like_cat_sf"/>
</dbReference>